<dbReference type="EMBL" id="CAJHJT010000023">
    <property type="protein sequence ID" value="CAD7001581.1"/>
    <property type="molecule type" value="Genomic_DNA"/>
</dbReference>
<evidence type="ECO:0000313" key="3">
    <source>
        <dbReference type="Proteomes" id="UP000606786"/>
    </source>
</evidence>
<dbReference type="AlphaFoldDB" id="A0A811US94"/>
<feature type="region of interest" description="Disordered" evidence="1">
    <location>
        <begin position="43"/>
        <end position="74"/>
    </location>
</feature>
<comment type="caution">
    <text evidence="2">The sequence shown here is derived from an EMBL/GenBank/DDBJ whole genome shotgun (WGS) entry which is preliminary data.</text>
</comment>
<dbReference type="Proteomes" id="UP000606786">
    <property type="component" value="Unassembled WGS sequence"/>
</dbReference>
<reference evidence="2" key="1">
    <citation type="submission" date="2020-11" db="EMBL/GenBank/DDBJ databases">
        <authorList>
            <person name="Whitehead M."/>
        </authorList>
    </citation>
    <scope>NUCLEOTIDE SEQUENCE</scope>
    <source>
        <strain evidence="2">EGII</strain>
    </source>
</reference>
<name>A0A811US94_CERCA</name>
<sequence>MPQISTSTVTKLDEQRRELEELTNLSLTAIAKKASVVESSCVKVSSLDGEPSSKDSKQGTRYKHNNQRHPSVYW</sequence>
<evidence type="ECO:0000313" key="2">
    <source>
        <dbReference type="EMBL" id="CAD7001581.1"/>
    </source>
</evidence>
<accession>A0A811US94</accession>
<gene>
    <name evidence="2" type="ORF">CCAP1982_LOCUS10075</name>
</gene>
<proteinExistence type="predicted"/>
<organism evidence="2 3">
    <name type="scientific">Ceratitis capitata</name>
    <name type="common">Mediterranean fruit fly</name>
    <name type="synonym">Tephritis capitata</name>
    <dbReference type="NCBI Taxonomy" id="7213"/>
    <lineage>
        <taxon>Eukaryota</taxon>
        <taxon>Metazoa</taxon>
        <taxon>Ecdysozoa</taxon>
        <taxon>Arthropoda</taxon>
        <taxon>Hexapoda</taxon>
        <taxon>Insecta</taxon>
        <taxon>Pterygota</taxon>
        <taxon>Neoptera</taxon>
        <taxon>Endopterygota</taxon>
        <taxon>Diptera</taxon>
        <taxon>Brachycera</taxon>
        <taxon>Muscomorpha</taxon>
        <taxon>Tephritoidea</taxon>
        <taxon>Tephritidae</taxon>
        <taxon>Ceratitis</taxon>
        <taxon>Ceratitis</taxon>
    </lineage>
</organism>
<keyword evidence="3" id="KW-1185">Reference proteome</keyword>
<protein>
    <submittedName>
        <fullName evidence="2">(Mediterranean fruit fly) hypothetical protein</fullName>
    </submittedName>
</protein>
<evidence type="ECO:0000256" key="1">
    <source>
        <dbReference type="SAM" id="MobiDB-lite"/>
    </source>
</evidence>